<reference evidence="1 2" key="1">
    <citation type="submission" date="2018-11" db="EMBL/GenBank/DDBJ databases">
        <title>Flavobacterium sp. nov., YIM 102701-2 draft genome.</title>
        <authorList>
            <person name="Li G."/>
            <person name="Jiang Y."/>
        </authorList>
    </citation>
    <scope>NUCLEOTIDE SEQUENCE [LARGE SCALE GENOMIC DNA]</scope>
    <source>
        <strain evidence="1 2">YIM 102701-2</strain>
    </source>
</reference>
<accession>A0A3P3W2G5</accession>
<dbReference type="EMBL" id="RQVQ01000030">
    <property type="protein sequence ID" value="RRJ89291.1"/>
    <property type="molecule type" value="Genomic_DNA"/>
</dbReference>
<dbReference type="OrthoDB" id="1157940at2"/>
<sequence length="335" mass="39427">MKKIIHKIMLLTILISVISCSPKQELGNNYFLDNGKIIYRYKSSTVSWPVNPLENKYMDVENADVESFTALEPYGYAKDKNNFYYKGNKIENIDYATFEVSGNSSTGIAKDKNYVYQYSNPNIKIENIDAKTYQKVIFPKSTKVWYKDKNHFYLNNEPIKVDVNTFTALNENFYADSDHIYYFKRDKSFDSFKEPDILNQKLIDTVQKLQTNNYIYTITENLNLKRIPIKKDSKIQFFNSYFAFIIVDNQVYCNGDLMDEVDFDTFEFFTYPNSKSPTEFSKDKNHVYYYDEILVGADPKTAKLNDKNQLVDGDYKWVPDLYSTNNNIFKEKIDE</sequence>
<evidence type="ECO:0008006" key="3">
    <source>
        <dbReference type="Google" id="ProtNLM"/>
    </source>
</evidence>
<organism evidence="1 2">
    <name type="scientific">Paenimyroides tangerinum</name>
    <dbReference type="NCBI Taxonomy" id="2488728"/>
    <lineage>
        <taxon>Bacteria</taxon>
        <taxon>Pseudomonadati</taxon>
        <taxon>Bacteroidota</taxon>
        <taxon>Flavobacteriia</taxon>
        <taxon>Flavobacteriales</taxon>
        <taxon>Flavobacteriaceae</taxon>
        <taxon>Paenimyroides</taxon>
    </lineage>
</organism>
<dbReference type="Proteomes" id="UP000275719">
    <property type="component" value="Unassembled WGS sequence"/>
</dbReference>
<keyword evidence="2" id="KW-1185">Reference proteome</keyword>
<dbReference type="Pfam" id="PF13644">
    <property type="entry name" value="DKNYY"/>
    <property type="match status" value="2"/>
</dbReference>
<dbReference type="PROSITE" id="PS51257">
    <property type="entry name" value="PROKAR_LIPOPROTEIN"/>
    <property type="match status" value="1"/>
</dbReference>
<proteinExistence type="predicted"/>
<evidence type="ECO:0000313" key="1">
    <source>
        <dbReference type="EMBL" id="RRJ89291.1"/>
    </source>
</evidence>
<dbReference type="AlphaFoldDB" id="A0A3P3W2G5"/>
<gene>
    <name evidence="1" type="ORF">EG240_12065</name>
</gene>
<protein>
    <recommendedName>
        <fullName evidence="3">DKNYY family protein</fullName>
    </recommendedName>
</protein>
<comment type="caution">
    <text evidence="1">The sequence shown here is derived from an EMBL/GenBank/DDBJ whole genome shotgun (WGS) entry which is preliminary data.</text>
</comment>
<evidence type="ECO:0000313" key="2">
    <source>
        <dbReference type="Proteomes" id="UP000275719"/>
    </source>
</evidence>
<name>A0A3P3W2G5_9FLAO</name>
<dbReference type="InterPro" id="IPR027375">
    <property type="entry name" value="DKNYY"/>
</dbReference>
<dbReference type="RefSeq" id="WP_125019645.1">
    <property type="nucleotide sequence ID" value="NZ_RQVQ01000030.1"/>
</dbReference>